<evidence type="ECO:0000313" key="3">
    <source>
        <dbReference type="Proteomes" id="UP000536179"/>
    </source>
</evidence>
<reference evidence="2 3" key="1">
    <citation type="submission" date="2020-08" db="EMBL/GenBank/DDBJ databases">
        <title>Genomic Encyclopedia of Type Strains, Phase III (KMG-III): the genomes of soil and plant-associated and newly described type strains.</title>
        <authorList>
            <person name="Whitman W."/>
        </authorList>
    </citation>
    <scope>NUCLEOTIDE SEQUENCE [LARGE SCALE GENOMIC DNA]</scope>
    <source>
        <strain evidence="2 3">CECT 8075</strain>
    </source>
</reference>
<evidence type="ECO:0000313" key="2">
    <source>
        <dbReference type="EMBL" id="MBB3206837.1"/>
    </source>
</evidence>
<keyword evidence="1" id="KW-1133">Transmembrane helix</keyword>
<feature type="transmembrane region" description="Helical" evidence="1">
    <location>
        <begin position="237"/>
        <end position="261"/>
    </location>
</feature>
<comment type="caution">
    <text evidence="2">The sequence shown here is derived from an EMBL/GenBank/DDBJ whole genome shotgun (WGS) entry which is preliminary data.</text>
</comment>
<dbReference type="RefSeq" id="WP_184305280.1">
    <property type="nucleotide sequence ID" value="NZ_JACHXU010000008.1"/>
</dbReference>
<protein>
    <recommendedName>
        <fullName evidence="4">Type II secretion system protein GspF domain-containing protein</fullName>
    </recommendedName>
</protein>
<dbReference type="PANTHER" id="PTHR30012">
    <property type="entry name" value="GENERAL SECRETION PATHWAY PROTEIN"/>
    <property type="match status" value="1"/>
</dbReference>
<dbReference type="InterPro" id="IPR003004">
    <property type="entry name" value="GspF/PilC"/>
</dbReference>
<accession>A0A7W5E066</accession>
<keyword evidence="3" id="KW-1185">Reference proteome</keyword>
<gene>
    <name evidence="2" type="ORF">FHS27_002651</name>
</gene>
<evidence type="ECO:0000256" key="1">
    <source>
        <dbReference type="SAM" id="Phobius"/>
    </source>
</evidence>
<dbReference type="InterPro" id="IPR042094">
    <property type="entry name" value="T2SS_GspF_sf"/>
</dbReference>
<keyword evidence="1" id="KW-0472">Membrane</keyword>
<keyword evidence="1" id="KW-0812">Transmembrane</keyword>
<proteinExistence type="predicted"/>
<evidence type="ECO:0008006" key="4">
    <source>
        <dbReference type="Google" id="ProtNLM"/>
    </source>
</evidence>
<sequence length="269" mass="29622">MNSTNVVPDANIAQAAEAELWRNIRNETRHRLTKTVTVSFLYLLAALAVGSYLINAVIEAGRGAVYYVGWKETELNVNWMTQFVWSYAVLALLATIAYVLTMLLIHDKLPAQLGAAMNRMPWIGSTMRMVSMGSFCQSIYQSVARSRTYGDALETAAEEVSDAALRQWSAVAAQRIRSGQSLSNVLRSSPMRDQPLSAVSVMIENPRSMEESVRVWHQATAECHSLARSRLMRATQVLSVSALLVSVFLAAFAMLSASMFMSVVMSGLS</sequence>
<dbReference type="Gene3D" id="1.20.81.30">
    <property type="entry name" value="Type II secretion system (T2SS), domain F"/>
    <property type="match status" value="1"/>
</dbReference>
<dbReference type="Proteomes" id="UP000536179">
    <property type="component" value="Unassembled WGS sequence"/>
</dbReference>
<feature type="transmembrane region" description="Helical" evidence="1">
    <location>
        <begin position="84"/>
        <end position="105"/>
    </location>
</feature>
<dbReference type="EMBL" id="JACHXU010000008">
    <property type="protein sequence ID" value="MBB3206837.1"/>
    <property type="molecule type" value="Genomic_DNA"/>
</dbReference>
<dbReference type="PANTHER" id="PTHR30012:SF0">
    <property type="entry name" value="TYPE II SECRETION SYSTEM PROTEIN F-RELATED"/>
    <property type="match status" value="1"/>
</dbReference>
<name>A0A7W5E066_9BACT</name>
<feature type="transmembrane region" description="Helical" evidence="1">
    <location>
        <begin position="32"/>
        <end position="54"/>
    </location>
</feature>
<organism evidence="2 3">
    <name type="scientific">Aporhodopirellula rubra</name>
    <dbReference type="NCBI Taxonomy" id="980271"/>
    <lineage>
        <taxon>Bacteria</taxon>
        <taxon>Pseudomonadati</taxon>
        <taxon>Planctomycetota</taxon>
        <taxon>Planctomycetia</taxon>
        <taxon>Pirellulales</taxon>
        <taxon>Pirellulaceae</taxon>
        <taxon>Aporhodopirellula</taxon>
    </lineage>
</organism>
<dbReference type="AlphaFoldDB" id="A0A7W5E066"/>